<dbReference type="SUPFAM" id="SSF56672">
    <property type="entry name" value="DNA/RNA polymerases"/>
    <property type="match status" value="1"/>
</dbReference>
<dbReference type="EMBL" id="JAEACU010000001">
    <property type="protein sequence ID" value="KAH7546067.1"/>
    <property type="molecule type" value="Genomic_DNA"/>
</dbReference>
<dbReference type="InterPro" id="IPR043502">
    <property type="entry name" value="DNA/RNA_pol_sf"/>
</dbReference>
<comment type="caution">
    <text evidence="1">The sequence shown here is derived from an EMBL/GenBank/DDBJ whole genome shotgun (WGS) entry which is preliminary data.</text>
</comment>
<accession>A0A978W283</accession>
<reference evidence="1" key="1">
    <citation type="journal article" date="2021" name="Front. Plant Sci.">
        <title>Chromosome-Scale Genome Assembly for Chinese Sour Jujube and Insights Into Its Genome Evolution and Domestication Signature.</title>
        <authorList>
            <person name="Shen L.-Y."/>
            <person name="Luo H."/>
            <person name="Wang X.-L."/>
            <person name="Wang X.-M."/>
            <person name="Qiu X.-J."/>
            <person name="Liu H."/>
            <person name="Zhou S.-S."/>
            <person name="Jia K.-H."/>
            <person name="Nie S."/>
            <person name="Bao Y.-T."/>
            <person name="Zhang R.-G."/>
            <person name="Yun Q.-Z."/>
            <person name="Chai Y.-H."/>
            <person name="Lu J.-Y."/>
            <person name="Li Y."/>
            <person name="Zhao S.-W."/>
            <person name="Mao J.-F."/>
            <person name="Jia S.-G."/>
            <person name="Mao Y.-M."/>
        </authorList>
    </citation>
    <scope>NUCLEOTIDE SEQUENCE</scope>
    <source>
        <strain evidence="1">AT0</strain>
        <tissue evidence="1">Leaf</tissue>
    </source>
</reference>
<organism evidence="1 2">
    <name type="scientific">Ziziphus jujuba var. spinosa</name>
    <dbReference type="NCBI Taxonomy" id="714518"/>
    <lineage>
        <taxon>Eukaryota</taxon>
        <taxon>Viridiplantae</taxon>
        <taxon>Streptophyta</taxon>
        <taxon>Embryophyta</taxon>
        <taxon>Tracheophyta</taxon>
        <taxon>Spermatophyta</taxon>
        <taxon>Magnoliopsida</taxon>
        <taxon>eudicotyledons</taxon>
        <taxon>Gunneridae</taxon>
        <taxon>Pentapetalae</taxon>
        <taxon>rosids</taxon>
        <taxon>fabids</taxon>
        <taxon>Rosales</taxon>
        <taxon>Rhamnaceae</taxon>
        <taxon>Paliureae</taxon>
        <taxon>Ziziphus</taxon>
    </lineage>
</organism>
<dbReference type="PANTHER" id="PTHR33064:SF37">
    <property type="entry name" value="RIBONUCLEASE H"/>
    <property type="match status" value="1"/>
</dbReference>
<evidence type="ECO:0000313" key="2">
    <source>
        <dbReference type="Proteomes" id="UP000813462"/>
    </source>
</evidence>
<dbReference type="InterPro" id="IPR043128">
    <property type="entry name" value="Rev_trsase/Diguanyl_cyclase"/>
</dbReference>
<evidence type="ECO:0000313" key="1">
    <source>
        <dbReference type="EMBL" id="KAH7546067.1"/>
    </source>
</evidence>
<dbReference type="AlphaFoldDB" id="A0A978W283"/>
<dbReference type="Proteomes" id="UP000813462">
    <property type="component" value="Unassembled WGS sequence"/>
</dbReference>
<dbReference type="Gene3D" id="3.30.70.270">
    <property type="match status" value="1"/>
</dbReference>
<sequence length="134" mass="14679">MAHLVEEKEALPRKNLYVSRVTLALTLAKISSNTSVGILGAPPSIRTMVRLPDQPFTNAHKLSTQEDGHLGHVISRDGVHIETAKIQSMHNLPQPTTARELHGFLGLAGFYRKFIKGYGGIATPLNLLLSREGF</sequence>
<dbReference type="InterPro" id="IPR051320">
    <property type="entry name" value="Viral_Replic_Matur_Polypro"/>
</dbReference>
<proteinExistence type="predicted"/>
<name>A0A978W283_ZIZJJ</name>
<dbReference type="PANTHER" id="PTHR33064">
    <property type="entry name" value="POL PROTEIN"/>
    <property type="match status" value="1"/>
</dbReference>
<evidence type="ECO:0008006" key="3">
    <source>
        <dbReference type="Google" id="ProtNLM"/>
    </source>
</evidence>
<gene>
    <name evidence="1" type="ORF">FEM48_Zijuj01G0161200</name>
</gene>
<protein>
    <recommendedName>
        <fullName evidence="3">Mitochondrial protein</fullName>
    </recommendedName>
</protein>